<organism evidence="1 2">
    <name type="scientific">Avena sativa</name>
    <name type="common">Oat</name>
    <dbReference type="NCBI Taxonomy" id="4498"/>
    <lineage>
        <taxon>Eukaryota</taxon>
        <taxon>Viridiplantae</taxon>
        <taxon>Streptophyta</taxon>
        <taxon>Embryophyta</taxon>
        <taxon>Tracheophyta</taxon>
        <taxon>Spermatophyta</taxon>
        <taxon>Magnoliopsida</taxon>
        <taxon>Liliopsida</taxon>
        <taxon>Poales</taxon>
        <taxon>Poaceae</taxon>
        <taxon>BOP clade</taxon>
        <taxon>Pooideae</taxon>
        <taxon>Poodae</taxon>
        <taxon>Poeae</taxon>
        <taxon>Poeae Chloroplast Group 1 (Aveneae type)</taxon>
        <taxon>Aveninae</taxon>
        <taxon>Avena</taxon>
    </lineage>
</organism>
<reference evidence="1" key="2">
    <citation type="submission" date="2025-09" db="UniProtKB">
        <authorList>
            <consortium name="EnsemblPlants"/>
        </authorList>
    </citation>
    <scope>IDENTIFICATION</scope>
</reference>
<protein>
    <submittedName>
        <fullName evidence="1">Uncharacterized protein</fullName>
    </submittedName>
</protein>
<dbReference type="EnsemblPlants" id="AVESA.00010b.r2.2AG0245410.1">
    <property type="protein sequence ID" value="AVESA.00010b.r2.2AG0245410.1.CDS"/>
    <property type="gene ID" value="AVESA.00010b.r2.2AG0245410"/>
</dbReference>
<proteinExistence type="predicted"/>
<reference evidence="1" key="1">
    <citation type="submission" date="2021-05" db="EMBL/GenBank/DDBJ databases">
        <authorList>
            <person name="Scholz U."/>
            <person name="Mascher M."/>
            <person name="Fiebig A."/>
        </authorList>
    </citation>
    <scope>NUCLEOTIDE SEQUENCE [LARGE SCALE GENOMIC DNA]</scope>
</reference>
<name>A0ACD5UG28_AVESA</name>
<accession>A0ACD5UG28</accession>
<dbReference type="Proteomes" id="UP001732700">
    <property type="component" value="Chromosome 2A"/>
</dbReference>
<keyword evidence="2" id="KW-1185">Reference proteome</keyword>
<sequence length="182" mass="20318">MSVTGQVSFVGMAPSLLWHRLPLLLILCAMLHPAVASGDDLLMLDRFHRWMTAHERVYPSIHEKLHRLEVYRRNVEFIEASNRESERLGYELGENEFTDLTNEEFVARYTGAAVPREDANAMDDGMGTIITTLAGDVNEGSRDLNASSVAPQNFDWRDQGGSHPPSTKGDADAVGHLLPWQT</sequence>
<evidence type="ECO:0000313" key="1">
    <source>
        <dbReference type="EnsemblPlants" id="AVESA.00010b.r2.2AG0245410.1.CDS"/>
    </source>
</evidence>
<evidence type="ECO:0000313" key="2">
    <source>
        <dbReference type="Proteomes" id="UP001732700"/>
    </source>
</evidence>